<gene>
    <name evidence="2" type="ORF">HNR00_001723</name>
</gene>
<organism evidence="2 3">
    <name type="scientific">Methylorubrum rhodinum</name>
    <dbReference type="NCBI Taxonomy" id="29428"/>
    <lineage>
        <taxon>Bacteria</taxon>
        <taxon>Pseudomonadati</taxon>
        <taxon>Pseudomonadota</taxon>
        <taxon>Alphaproteobacteria</taxon>
        <taxon>Hyphomicrobiales</taxon>
        <taxon>Methylobacteriaceae</taxon>
        <taxon>Methylorubrum</taxon>
    </lineage>
</organism>
<keyword evidence="3" id="KW-1185">Reference proteome</keyword>
<dbReference type="Proteomes" id="UP000583454">
    <property type="component" value="Unassembled WGS sequence"/>
</dbReference>
<comment type="caution">
    <text evidence="2">The sequence shown here is derived from an EMBL/GenBank/DDBJ whole genome shotgun (WGS) entry which is preliminary data.</text>
</comment>
<protein>
    <submittedName>
        <fullName evidence="2">Uncharacterized protein</fullName>
    </submittedName>
</protein>
<reference evidence="2 3" key="1">
    <citation type="submission" date="2020-08" db="EMBL/GenBank/DDBJ databases">
        <title>Genomic Encyclopedia of Type Strains, Phase IV (KMG-IV): sequencing the most valuable type-strain genomes for metagenomic binning, comparative biology and taxonomic classification.</title>
        <authorList>
            <person name="Goeker M."/>
        </authorList>
    </citation>
    <scope>NUCLEOTIDE SEQUENCE [LARGE SCALE GENOMIC DNA]</scope>
    <source>
        <strain evidence="2 3">DSM 2163</strain>
    </source>
</reference>
<dbReference type="EMBL" id="JACHOP010000005">
    <property type="protein sequence ID" value="MBB5757015.1"/>
    <property type="molecule type" value="Genomic_DNA"/>
</dbReference>
<evidence type="ECO:0000256" key="1">
    <source>
        <dbReference type="SAM" id="MobiDB-lite"/>
    </source>
</evidence>
<sequence length="64" mass="7080">MTDATTSLRGLPEKNADVDRLRARIGFSAERLMEPEVGGPSMSGHRVRHRRLGPHPICTSLADR</sequence>
<name>A0A840ZIS6_9HYPH</name>
<feature type="region of interest" description="Disordered" evidence="1">
    <location>
        <begin position="34"/>
        <end position="64"/>
    </location>
</feature>
<evidence type="ECO:0000313" key="2">
    <source>
        <dbReference type="EMBL" id="MBB5757015.1"/>
    </source>
</evidence>
<proteinExistence type="predicted"/>
<evidence type="ECO:0000313" key="3">
    <source>
        <dbReference type="Proteomes" id="UP000583454"/>
    </source>
</evidence>
<dbReference type="AlphaFoldDB" id="A0A840ZIS6"/>
<accession>A0A840ZIS6</accession>